<dbReference type="InterPro" id="IPR036388">
    <property type="entry name" value="WH-like_DNA-bd_sf"/>
</dbReference>
<keyword evidence="7" id="KW-1185">Reference proteome</keyword>
<feature type="transmembrane region" description="Helical" evidence="4">
    <location>
        <begin position="203"/>
        <end position="222"/>
    </location>
</feature>
<evidence type="ECO:0000259" key="5">
    <source>
        <dbReference type="PROSITE" id="PS50043"/>
    </source>
</evidence>
<keyword evidence="4" id="KW-1133">Transmembrane helix</keyword>
<feature type="domain" description="HTH luxR-type" evidence="5">
    <location>
        <begin position="373"/>
        <end position="438"/>
    </location>
</feature>
<feature type="transmembrane region" description="Helical" evidence="4">
    <location>
        <begin position="297"/>
        <end position="315"/>
    </location>
</feature>
<reference evidence="7" key="1">
    <citation type="submission" date="2019-08" db="EMBL/GenBank/DDBJ databases">
        <title>Arthrobacter sp. nov., isolated from plateau pika and Tibetan wild ass.</title>
        <authorList>
            <person name="Ge Y."/>
        </authorList>
    </citation>
    <scope>NUCLEOTIDE SEQUENCE [LARGE SCALE GENOMIC DNA]</scope>
    <source>
        <strain evidence="7">HF-4214</strain>
    </source>
</reference>
<feature type="transmembrane region" description="Helical" evidence="4">
    <location>
        <begin position="97"/>
        <end position="118"/>
    </location>
</feature>
<feature type="transmembrane region" description="Helical" evidence="4">
    <location>
        <begin position="234"/>
        <end position="253"/>
    </location>
</feature>
<feature type="transmembrane region" description="Helical" evidence="4">
    <location>
        <begin position="45"/>
        <end position="62"/>
    </location>
</feature>
<keyword evidence="4" id="KW-0472">Membrane</keyword>
<keyword evidence="3" id="KW-0804">Transcription</keyword>
<dbReference type="GO" id="GO:0003677">
    <property type="term" value="F:DNA binding"/>
    <property type="evidence" value="ECO:0007669"/>
    <property type="project" value="UniProtKB-KW"/>
</dbReference>
<evidence type="ECO:0000256" key="3">
    <source>
        <dbReference type="ARBA" id="ARBA00023163"/>
    </source>
</evidence>
<dbReference type="Proteomes" id="UP000438093">
    <property type="component" value="Unassembled WGS sequence"/>
</dbReference>
<dbReference type="SMART" id="SM00421">
    <property type="entry name" value="HTH_LUXR"/>
    <property type="match status" value="1"/>
</dbReference>
<protein>
    <recommendedName>
        <fullName evidence="5">HTH luxR-type domain-containing protein</fullName>
    </recommendedName>
</protein>
<dbReference type="CDD" id="cd06170">
    <property type="entry name" value="LuxR_C_like"/>
    <property type="match status" value="1"/>
</dbReference>
<dbReference type="EMBL" id="VTFY01000002">
    <property type="protein sequence ID" value="MRX81727.1"/>
    <property type="molecule type" value="Genomic_DNA"/>
</dbReference>
<evidence type="ECO:0000313" key="6">
    <source>
        <dbReference type="EMBL" id="MRX81727.1"/>
    </source>
</evidence>
<keyword evidence="1" id="KW-0805">Transcription regulation</keyword>
<dbReference type="PANTHER" id="PTHR44688:SF16">
    <property type="entry name" value="DNA-BINDING TRANSCRIPTIONAL ACTIVATOR DEVR_DOSR"/>
    <property type="match status" value="1"/>
</dbReference>
<feature type="transmembrane region" description="Helical" evidence="4">
    <location>
        <begin position="7"/>
        <end position="25"/>
    </location>
</feature>
<evidence type="ECO:0000256" key="4">
    <source>
        <dbReference type="SAM" id="Phobius"/>
    </source>
</evidence>
<dbReference type="PANTHER" id="PTHR44688">
    <property type="entry name" value="DNA-BINDING TRANSCRIPTIONAL ACTIVATOR DEVR_DOSR"/>
    <property type="match status" value="1"/>
</dbReference>
<dbReference type="AlphaFoldDB" id="A0A6N7RLA9"/>
<dbReference type="InterPro" id="IPR000792">
    <property type="entry name" value="Tscrpt_reg_LuxR_C"/>
</dbReference>
<comment type="caution">
    <text evidence="6">The sequence shown here is derived from an EMBL/GenBank/DDBJ whole genome shotgun (WGS) entry which is preliminary data.</text>
</comment>
<dbReference type="PRINTS" id="PR00038">
    <property type="entry name" value="HTHLUXR"/>
</dbReference>
<feature type="transmembrane region" description="Helical" evidence="4">
    <location>
        <begin position="69"/>
        <end position="91"/>
    </location>
</feature>
<dbReference type="PROSITE" id="PS00622">
    <property type="entry name" value="HTH_LUXR_1"/>
    <property type="match status" value="1"/>
</dbReference>
<gene>
    <name evidence="6" type="ORF">GJG86_04360</name>
</gene>
<evidence type="ECO:0000313" key="7">
    <source>
        <dbReference type="Proteomes" id="UP000438093"/>
    </source>
</evidence>
<feature type="transmembrane region" description="Helical" evidence="4">
    <location>
        <begin position="259"/>
        <end position="285"/>
    </location>
</feature>
<evidence type="ECO:0000256" key="1">
    <source>
        <dbReference type="ARBA" id="ARBA00023015"/>
    </source>
</evidence>
<sequence>MNISGKLARGVCGVSFIAAVMPFFLTLASNSNSMFNNLEIDSFSTFALVGGTVGGFILFAASSGKAARLLMLPGIAVSGTFLSIAGYAIAFVCATSWSFATGGFCFGIGVILLCMPWFACLKLDDFRSVLAYGSFAVLCAALLDQVLFQLPAALNLGVLFALLVVGTIPPLLGTRLHGSKAVDAEHVAQTRSDNDFDDPFPSVGLSGTVFGLVIAGFAIYIAAQFGKRRFTAPFIYWIVFPFVAATLIVLDSFPLGSPAFMVGAAGITIFCSGLGMFAVAFLLIASKSNDLSPYRSISFSLAIFSLAGLMGTALGHSGLSSDERGSILLVLSTLYMVYLLFSPAIQLWTMRKGSDDPNEKPGDKLDLIDTCTRLSCLHGLSPREEEVLVYIGQGYNSPYIAKALFISDSTVRSHIKSIYRKMGITSRMELLDLVNEESSPAA</sequence>
<dbReference type="Gene3D" id="1.10.10.10">
    <property type="entry name" value="Winged helix-like DNA-binding domain superfamily/Winged helix DNA-binding domain"/>
    <property type="match status" value="1"/>
</dbReference>
<dbReference type="SUPFAM" id="SSF46894">
    <property type="entry name" value="C-terminal effector domain of the bipartite response regulators"/>
    <property type="match status" value="1"/>
</dbReference>
<evidence type="ECO:0000256" key="2">
    <source>
        <dbReference type="ARBA" id="ARBA00023125"/>
    </source>
</evidence>
<keyword evidence="4" id="KW-0812">Transmembrane</keyword>
<keyword evidence="2" id="KW-0238">DNA-binding</keyword>
<dbReference type="PROSITE" id="PS50043">
    <property type="entry name" value="HTH_LUXR_2"/>
    <property type="match status" value="1"/>
</dbReference>
<dbReference type="RefSeq" id="WP_154332608.1">
    <property type="nucleotide sequence ID" value="NZ_VTFY01000002.1"/>
</dbReference>
<accession>A0A6N7RLA9</accession>
<dbReference type="Pfam" id="PF00196">
    <property type="entry name" value="GerE"/>
    <property type="match status" value="1"/>
</dbReference>
<dbReference type="GO" id="GO:0006355">
    <property type="term" value="P:regulation of DNA-templated transcription"/>
    <property type="evidence" value="ECO:0007669"/>
    <property type="project" value="InterPro"/>
</dbReference>
<organism evidence="6 7">
    <name type="scientific">Eggerthella guodeyinii</name>
    <dbReference type="NCBI Taxonomy" id="2690837"/>
    <lineage>
        <taxon>Bacteria</taxon>
        <taxon>Bacillati</taxon>
        <taxon>Actinomycetota</taxon>
        <taxon>Coriobacteriia</taxon>
        <taxon>Eggerthellales</taxon>
        <taxon>Eggerthellaceae</taxon>
        <taxon>Eggerthella</taxon>
    </lineage>
</organism>
<name>A0A6N7RLA9_9ACTN</name>
<feature type="transmembrane region" description="Helical" evidence="4">
    <location>
        <begin position="327"/>
        <end position="348"/>
    </location>
</feature>
<proteinExistence type="predicted"/>
<dbReference type="InterPro" id="IPR016032">
    <property type="entry name" value="Sig_transdc_resp-reg_C-effctor"/>
</dbReference>